<sequence length="100" mass="11574">MTDVSTPLGMWDMTYVSIPLSIENITSSAMLSRMRYKWQTNLLQTHRKNCQHASNCPQEAGCSSPFLLREEYSLRELWSGRLVPECSSFGLYFLGCRRFL</sequence>
<reference evidence="1 2" key="1">
    <citation type="submission" date="2021-06" db="EMBL/GenBank/DDBJ databases">
        <title>Caerostris extrusa draft genome.</title>
        <authorList>
            <person name="Kono N."/>
            <person name="Arakawa K."/>
        </authorList>
    </citation>
    <scope>NUCLEOTIDE SEQUENCE [LARGE SCALE GENOMIC DNA]</scope>
</reference>
<accession>A0AAV4XLB6</accession>
<dbReference type="AlphaFoldDB" id="A0AAV4XLB6"/>
<dbReference type="Proteomes" id="UP001054945">
    <property type="component" value="Unassembled WGS sequence"/>
</dbReference>
<evidence type="ECO:0000313" key="2">
    <source>
        <dbReference type="Proteomes" id="UP001054945"/>
    </source>
</evidence>
<proteinExistence type="predicted"/>
<name>A0AAV4XLB6_CAEEX</name>
<dbReference type="EMBL" id="BPLR01017920">
    <property type="protein sequence ID" value="GIY95484.1"/>
    <property type="molecule type" value="Genomic_DNA"/>
</dbReference>
<protein>
    <submittedName>
        <fullName evidence="1">Uncharacterized protein</fullName>
    </submittedName>
</protein>
<comment type="caution">
    <text evidence="1">The sequence shown here is derived from an EMBL/GenBank/DDBJ whole genome shotgun (WGS) entry which is preliminary data.</text>
</comment>
<evidence type="ECO:0000313" key="1">
    <source>
        <dbReference type="EMBL" id="GIY95484.1"/>
    </source>
</evidence>
<organism evidence="1 2">
    <name type="scientific">Caerostris extrusa</name>
    <name type="common">Bark spider</name>
    <name type="synonym">Caerostris bankana</name>
    <dbReference type="NCBI Taxonomy" id="172846"/>
    <lineage>
        <taxon>Eukaryota</taxon>
        <taxon>Metazoa</taxon>
        <taxon>Ecdysozoa</taxon>
        <taxon>Arthropoda</taxon>
        <taxon>Chelicerata</taxon>
        <taxon>Arachnida</taxon>
        <taxon>Araneae</taxon>
        <taxon>Araneomorphae</taxon>
        <taxon>Entelegynae</taxon>
        <taxon>Araneoidea</taxon>
        <taxon>Araneidae</taxon>
        <taxon>Caerostris</taxon>
    </lineage>
</organism>
<keyword evidence="2" id="KW-1185">Reference proteome</keyword>
<gene>
    <name evidence="1" type="ORF">CEXT_69741</name>
</gene>